<evidence type="ECO:0000313" key="4">
    <source>
        <dbReference type="Proteomes" id="UP000321393"/>
    </source>
</evidence>
<name>A0A5A7SLE8_CUCMM</name>
<gene>
    <name evidence="3" type="ORF">E6C27_scaffold34G002770</name>
</gene>
<evidence type="ECO:0000313" key="3">
    <source>
        <dbReference type="EMBL" id="KAA0025962.1"/>
    </source>
</evidence>
<dbReference type="EMBL" id="SSTE01023063">
    <property type="protein sequence ID" value="KAA0025962.1"/>
    <property type="molecule type" value="Genomic_DNA"/>
</dbReference>
<organism evidence="3 4">
    <name type="scientific">Cucumis melo var. makuwa</name>
    <name type="common">Oriental melon</name>
    <dbReference type="NCBI Taxonomy" id="1194695"/>
    <lineage>
        <taxon>Eukaryota</taxon>
        <taxon>Viridiplantae</taxon>
        <taxon>Streptophyta</taxon>
        <taxon>Embryophyta</taxon>
        <taxon>Tracheophyta</taxon>
        <taxon>Spermatophyta</taxon>
        <taxon>Magnoliopsida</taxon>
        <taxon>eudicotyledons</taxon>
        <taxon>Gunneridae</taxon>
        <taxon>Pentapetalae</taxon>
        <taxon>rosids</taxon>
        <taxon>fabids</taxon>
        <taxon>Cucurbitales</taxon>
        <taxon>Cucurbitaceae</taxon>
        <taxon>Benincaseae</taxon>
        <taxon>Cucumis</taxon>
    </lineage>
</organism>
<dbReference type="AlphaFoldDB" id="A0A5A7SLE8"/>
<reference evidence="3 4" key="1">
    <citation type="submission" date="2019-08" db="EMBL/GenBank/DDBJ databases">
        <title>Draft genome sequences of two oriental melons (Cucumis melo L. var makuwa).</title>
        <authorList>
            <person name="Kwon S.-Y."/>
        </authorList>
    </citation>
    <scope>NUCLEOTIDE SEQUENCE [LARGE SCALE GENOMIC DNA]</scope>
    <source>
        <strain evidence="4">cv. SW 3</strain>
        <tissue evidence="3">Leaf</tissue>
    </source>
</reference>
<feature type="region of interest" description="Disordered" evidence="1">
    <location>
        <begin position="118"/>
        <end position="147"/>
    </location>
</feature>
<dbReference type="InterPro" id="IPR005162">
    <property type="entry name" value="Retrotrans_gag_dom"/>
</dbReference>
<feature type="domain" description="Retrotransposon gag" evidence="2">
    <location>
        <begin position="7"/>
        <end position="54"/>
    </location>
</feature>
<dbReference type="OrthoDB" id="1936908at2759"/>
<dbReference type="Proteomes" id="UP000321393">
    <property type="component" value="Unassembled WGS sequence"/>
</dbReference>
<evidence type="ECO:0000259" key="2">
    <source>
        <dbReference type="Pfam" id="PF03732"/>
    </source>
</evidence>
<sequence>MDSVSREELRKAFQNKFYPRSFCDAKRNEFMSLVQSDITLTKYEKKFTERAKYTLALVIGVTDKCMRIERCLAKEKNKKAKEGLCSQSTSGLERVMVGISRDIIRAKGEEMLQYGAASESVNQPYRPSGVEDGPSGIKGSMRPKSQGKVCAMI</sequence>
<dbReference type="Pfam" id="PF03732">
    <property type="entry name" value="Retrotrans_gag"/>
    <property type="match status" value="1"/>
</dbReference>
<accession>A0A5A7SLE8</accession>
<evidence type="ECO:0000256" key="1">
    <source>
        <dbReference type="SAM" id="MobiDB-lite"/>
    </source>
</evidence>
<proteinExistence type="predicted"/>
<protein>
    <recommendedName>
        <fullName evidence="2">Retrotransposon gag domain-containing protein</fullName>
    </recommendedName>
</protein>
<comment type="caution">
    <text evidence="3">The sequence shown here is derived from an EMBL/GenBank/DDBJ whole genome shotgun (WGS) entry which is preliminary data.</text>
</comment>